<keyword evidence="2" id="KW-0472">Membrane</keyword>
<dbReference type="AlphaFoldDB" id="A0A2V0P7T4"/>
<gene>
    <name evidence="3" type="ORF">Rsub_07493</name>
</gene>
<feature type="transmembrane region" description="Helical" evidence="2">
    <location>
        <begin position="473"/>
        <end position="495"/>
    </location>
</feature>
<evidence type="ECO:0000313" key="3">
    <source>
        <dbReference type="EMBL" id="GBF94992.1"/>
    </source>
</evidence>
<feature type="transmembrane region" description="Helical" evidence="2">
    <location>
        <begin position="228"/>
        <end position="249"/>
    </location>
</feature>
<dbReference type="EMBL" id="BDRX01000058">
    <property type="protein sequence ID" value="GBF94992.1"/>
    <property type="molecule type" value="Genomic_DNA"/>
</dbReference>
<feature type="transmembrane region" description="Helical" evidence="2">
    <location>
        <begin position="121"/>
        <end position="142"/>
    </location>
</feature>
<feature type="transmembrane region" description="Helical" evidence="2">
    <location>
        <begin position="446"/>
        <end position="467"/>
    </location>
</feature>
<reference evidence="3 4" key="1">
    <citation type="journal article" date="2018" name="Sci. Rep.">
        <title>Raphidocelis subcapitata (=Pseudokirchneriella subcapitata) provides an insight into genome evolution and environmental adaptations in the Sphaeropleales.</title>
        <authorList>
            <person name="Suzuki S."/>
            <person name="Yamaguchi H."/>
            <person name="Nakajima N."/>
            <person name="Kawachi M."/>
        </authorList>
    </citation>
    <scope>NUCLEOTIDE SEQUENCE [LARGE SCALE GENOMIC DNA]</scope>
    <source>
        <strain evidence="3 4">NIES-35</strain>
    </source>
</reference>
<proteinExistence type="predicted"/>
<evidence type="ECO:0000256" key="2">
    <source>
        <dbReference type="SAM" id="Phobius"/>
    </source>
</evidence>
<comment type="caution">
    <text evidence="3">The sequence shown here is derived from an EMBL/GenBank/DDBJ whole genome shotgun (WGS) entry which is preliminary data.</text>
</comment>
<sequence>MTPLAEKWRRRHSSDADVEAPASAPAPEQRMAPGFDAYAPVGSDSEEPRHGAWGGHGGQQPSWTAGGGKKPAAAAARDDDGAAAPPSDQAPARRHAASPAPSTSGGGGIGHSIYAAKEASASAFSVFVLILWTICVIGWTGFQVVQNALWYKDIRGMNLGSVVLADPPQVGSSFEAGSVLEERALWIILGVESGLILCFFSLAISLLWVPYIRSCQGGERSRRTKRSFLPWFCTLLLVCAAWFKLFALVCLMNKMQAHGLWCSTSDYLDLKYTFNPKSMPPLGCTPAWFAPQMRQTLVFALITIGFHMLCYFGHQPLSTTGKVFGAVPVILIVGFLLVKPITSLVNYYYTLKHFNTRHNFTFTAELIVSLISFITAVWLSVYMGWAIHSVRLVPRFTNTLLACCGRKMNDVYGESERAEMEEKARRKGRRVSYSLRAAIKAMVQQFYYMTQLPAVFGFVAPMITFFSLNEMNWWVRADIIAGASMLGVYMVMCMFHRKLLSP</sequence>
<dbReference type="OrthoDB" id="537572at2759"/>
<protein>
    <submittedName>
        <fullName evidence="3">Uncharacterized protein</fullName>
    </submittedName>
</protein>
<organism evidence="3 4">
    <name type="scientific">Raphidocelis subcapitata</name>
    <dbReference type="NCBI Taxonomy" id="307507"/>
    <lineage>
        <taxon>Eukaryota</taxon>
        <taxon>Viridiplantae</taxon>
        <taxon>Chlorophyta</taxon>
        <taxon>core chlorophytes</taxon>
        <taxon>Chlorophyceae</taxon>
        <taxon>CS clade</taxon>
        <taxon>Sphaeropleales</taxon>
        <taxon>Selenastraceae</taxon>
        <taxon>Raphidocelis</taxon>
    </lineage>
</organism>
<keyword evidence="2" id="KW-0812">Transmembrane</keyword>
<dbReference type="Proteomes" id="UP000247498">
    <property type="component" value="Unassembled WGS sequence"/>
</dbReference>
<feature type="region of interest" description="Disordered" evidence="1">
    <location>
        <begin position="1"/>
        <end position="106"/>
    </location>
</feature>
<feature type="transmembrane region" description="Helical" evidence="2">
    <location>
        <begin position="184"/>
        <end position="208"/>
    </location>
</feature>
<evidence type="ECO:0000313" key="4">
    <source>
        <dbReference type="Proteomes" id="UP000247498"/>
    </source>
</evidence>
<accession>A0A2V0P7T4</accession>
<name>A0A2V0P7T4_9CHLO</name>
<feature type="transmembrane region" description="Helical" evidence="2">
    <location>
        <begin position="361"/>
        <end position="385"/>
    </location>
</feature>
<keyword evidence="2" id="KW-1133">Transmembrane helix</keyword>
<feature type="transmembrane region" description="Helical" evidence="2">
    <location>
        <begin position="326"/>
        <end position="349"/>
    </location>
</feature>
<feature type="transmembrane region" description="Helical" evidence="2">
    <location>
        <begin position="296"/>
        <end position="314"/>
    </location>
</feature>
<dbReference type="InParanoid" id="A0A2V0P7T4"/>
<keyword evidence="4" id="KW-1185">Reference proteome</keyword>
<evidence type="ECO:0000256" key="1">
    <source>
        <dbReference type="SAM" id="MobiDB-lite"/>
    </source>
</evidence>